<dbReference type="AlphaFoldDB" id="A0AA37PB29"/>
<keyword evidence="3" id="KW-1185">Reference proteome</keyword>
<dbReference type="GeneID" id="73329963"/>
<reference evidence="2 3" key="1">
    <citation type="submission" date="2022-03" db="EMBL/GenBank/DDBJ databases">
        <title>Genome data of Colletotrichum spp.</title>
        <authorList>
            <person name="Utami Y.D."/>
            <person name="Hiruma K."/>
        </authorList>
    </citation>
    <scope>NUCLEOTIDE SEQUENCE [LARGE SCALE GENOMIC DNA]</scope>
    <source>
        <strain evidence="2 3">MAFF 239500</strain>
    </source>
</reference>
<organism evidence="2 3">
    <name type="scientific">Colletotrichum spaethianum</name>
    <dbReference type="NCBI Taxonomy" id="700344"/>
    <lineage>
        <taxon>Eukaryota</taxon>
        <taxon>Fungi</taxon>
        <taxon>Dikarya</taxon>
        <taxon>Ascomycota</taxon>
        <taxon>Pezizomycotina</taxon>
        <taxon>Sordariomycetes</taxon>
        <taxon>Hypocreomycetidae</taxon>
        <taxon>Glomerellales</taxon>
        <taxon>Glomerellaceae</taxon>
        <taxon>Colletotrichum</taxon>
        <taxon>Colletotrichum spaethianum species complex</taxon>
    </lineage>
</organism>
<feature type="region of interest" description="Disordered" evidence="1">
    <location>
        <begin position="179"/>
        <end position="202"/>
    </location>
</feature>
<evidence type="ECO:0000313" key="2">
    <source>
        <dbReference type="EMBL" id="GKT48980.1"/>
    </source>
</evidence>
<dbReference type="RefSeq" id="XP_049131330.1">
    <property type="nucleotide sequence ID" value="XM_049275373.1"/>
</dbReference>
<comment type="caution">
    <text evidence="2">The sequence shown here is derived from an EMBL/GenBank/DDBJ whole genome shotgun (WGS) entry which is preliminary data.</text>
</comment>
<name>A0AA37PB29_9PEZI</name>
<evidence type="ECO:0000256" key="1">
    <source>
        <dbReference type="SAM" id="MobiDB-lite"/>
    </source>
</evidence>
<sequence>MSVDSVAVGSVSVAGEDALCVPVSDAASVLDAGVAVAGGLEGEAAPDRGIPLGSGVLALGGEFDWDAAGESEAWILLGLSACVGRAERGAEFDAAAELEGAAEPLDEGTSAKLIGTSVVGSTCVADNVPVAGGETGETALWLALESGDKEGMPVDPGMAEGPDAAGMFWLGIALWLPEGSTDGSDPGDGETEPLGVGMVPGG</sequence>
<protein>
    <submittedName>
        <fullName evidence="2">Uncharacterized protein</fullName>
    </submittedName>
</protein>
<gene>
    <name evidence="2" type="ORF">ColSpa_09161</name>
</gene>
<proteinExistence type="predicted"/>
<dbReference type="Proteomes" id="UP001055115">
    <property type="component" value="Unassembled WGS sequence"/>
</dbReference>
<evidence type="ECO:0000313" key="3">
    <source>
        <dbReference type="Proteomes" id="UP001055115"/>
    </source>
</evidence>
<dbReference type="EMBL" id="BQXU01000026">
    <property type="protein sequence ID" value="GKT48980.1"/>
    <property type="molecule type" value="Genomic_DNA"/>
</dbReference>
<accession>A0AA37PB29</accession>